<feature type="binding site" evidence="6">
    <location>
        <position position="86"/>
    </location>
    <ligand>
        <name>FAD</name>
        <dbReference type="ChEBI" id="CHEBI:57692"/>
    </ligand>
</feature>
<dbReference type="InterPro" id="IPR022890">
    <property type="entry name" value="Fd--NADP_Rdtase_type_2"/>
</dbReference>
<keyword evidence="10" id="KW-1185">Reference proteome</keyword>
<dbReference type="PRINTS" id="PR00368">
    <property type="entry name" value="FADPNR"/>
</dbReference>
<comment type="subunit">
    <text evidence="1 6">Homodimer.</text>
</comment>
<dbReference type="PRINTS" id="PR00469">
    <property type="entry name" value="PNDRDTASEII"/>
</dbReference>
<comment type="caution">
    <text evidence="6">Lacks conserved residue(s) required for the propagation of feature annotation.</text>
</comment>
<evidence type="ECO:0000256" key="5">
    <source>
        <dbReference type="ARBA" id="ARBA00023002"/>
    </source>
</evidence>
<feature type="binding site" evidence="6">
    <location>
        <position position="325"/>
    </location>
    <ligand>
        <name>FAD</name>
        <dbReference type="ChEBI" id="CHEBI:57692"/>
    </ligand>
</feature>
<name>A0A4S4C649_9BACL</name>
<dbReference type="GO" id="GO:0004324">
    <property type="term" value="F:ferredoxin-NADP+ reductase activity"/>
    <property type="evidence" value="ECO:0007669"/>
    <property type="project" value="UniProtKB-UniRule"/>
</dbReference>
<comment type="catalytic activity">
    <reaction evidence="6">
        <text>2 reduced [2Fe-2S]-[ferredoxin] + NADP(+) + H(+) = 2 oxidized [2Fe-2S]-[ferredoxin] + NADPH</text>
        <dbReference type="Rhea" id="RHEA:20125"/>
        <dbReference type="Rhea" id="RHEA-COMP:10000"/>
        <dbReference type="Rhea" id="RHEA-COMP:10001"/>
        <dbReference type="ChEBI" id="CHEBI:15378"/>
        <dbReference type="ChEBI" id="CHEBI:33737"/>
        <dbReference type="ChEBI" id="CHEBI:33738"/>
        <dbReference type="ChEBI" id="CHEBI:57783"/>
        <dbReference type="ChEBI" id="CHEBI:58349"/>
        <dbReference type="EC" id="1.18.1.2"/>
    </reaction>
</comment>
<dbReference type="Pfam" id="PF07992">
    <property type="entry name" value="Pyr_redox_2"/>
    <property type="match status" value="1"/>
</dbReference>
<evidence type="ECO:0000313" key="10">
    <source>
        <dbReference type="Proteomes" id="UP000310636"/>
    </source>
</evidence>
<keyword evidence="4 6" id="KW-0521">NADP</keyword>
<accession>A0A4S4C649</accession>
<evidence type="ECO:0000256" key="1">
    <source>
        <dbReference type="ARBA" id="ARBA00011738"/>
    </source>
</evidence>
<dbReference type="EC" id="1.18.1.2" evidence="6"/>
<comment type="cofactor">
    <cofactor evidence="6">
        <name>FAD</name>
        <dbReference type="ChEBI" id="CHEBI:57692"/>
    </cofactor>
    <text evidence="6">Binds 1 FAD per subunit.</text>
</comment>
<feature type="binding site" evidence="6">
    <location>
        <position position="34"/>
    </location>
    <ligand>
        <name>FAD</name>
        <dbReference type="ChEBI" id="CHEBI:57692"/>
    </ligand>
</feature>
<feature type="domain" description="FAD/NAD(P)-binding" evidence="8">
    <location>
        <begin position="5"/>
        <end position="289"/>
    </location>
</feature>
<dbReference type="Proteomes" id="UP000310636">
    <property type="component" value="Unassembled WGS sequence"/>
</dbReference>
<feature type="binding site" evidence="6">
    <location>
        <position position="42"/>
    </location>
    <ligand>
        <name>FAD</name>
        <dbReference type="ChEBI" id="CHEBI:57692"/>
    </ligand>
</feature>
<gene>
    <name evidence="9" type="ORF">E6C55_05685</name>
</gene>
<feature type="binding site" evidence="6">
    <location>
        <position position="284"/>
    </location>
    <ligand>
        <name>FAD</name>
        <dbReference type="ChEBI" id="CHEBI:57692"/>
    </ligand>
</feature>
<keyword evidence="5 6" id="KW-0560">Oxidoreductase</keyword>
<dbReference type="InterPro" id="IPR023753">
    <property type="entry name" value="FAD/NAD-binding_dom"/>
</dbReference>
<dbReference type="Gene3D" id="3.50.50.60">
    <property type="entry name" value="FAD/NAD(P)-binding domain"/>
    <property type="match status" value="2"/>
</dbReference>
<dbReference type="GO" id="GO:0050660">
    <property type="term" value="F:flavin adenine dinucleotide binding"/>
    <property type="evidence" value="ECO:0007669"/>
    <property type="project" value="UniProtKB-UniRule"/>
</dbReference>
<dbReference type="EMBL" id="SSOB01000005">
    <property type="protein sequence ID" value="THF83341.1"/>
    <property type="molecule type" value="Genomic_DNA"/>
</dbReference>
<comment type="similarity">
    <text evidence="6">Belongs to the ferredoxin--NADP reductase type 2 family.</text>
</comment>
<protein>
    <recommendedName>
        <fullName evidence="6">Ferredoxin--NADP reductase</fullName>
        <shortName evidence="6">FNR</shortName>
        <shortName evidence="6">Fd-NADP(+) reductase</shortName>
        <ecNumber evidence="6">1.18.1.2</ecNumber>
    </recommendedName>
</protein>
<evidence type="ECO:0000313" key="9">
    <source>
        <dbReference type="EMBL" id="THF83341.1"/>
    </source>
</evidence>
<evidence type="ECO:0000256" key="4">
    <source>
        <dbReference type="ARBA" id="ARBA00022857"/>
    </source>
</evidence>
<proteinExistence type="inferred from homology"/>
<organism evidence="9 10">
    <name type="scientific">Cohnella fermenti</name>
    <dbReference type="NCBI Taxonomy" id="2565925"/>
    <lineage>
        <taxon>Bacteria</taxon>
        <taxon>Bacillati</taxon>
        <taxon>Bacillota</taxon>
        <taxon>Bacilli</taxon>
        <taxon>Bacillales</taxon>
        <taxon>Paenibacillaceae</taxon>
        <taxon>Cohnella</taxon>
    </lineage>
</organism>
<keyword evidence="3 6" id="KW-0274">FAD</keyword>
<comment type="caution">
    <text evidence="9">The sequence shown here is derived from an EMBL/GenBank/DDBJ whole genome shotgun (WGS) entry which is preliminary data.</text>
</comment>
<dbReference type="HAMAP" id="MF_01685">
    <property type="entry name" value="FENR2"/>
    <property type="match status" value="1"/>
</dbReference>
<dbReference type="PANTHER" id="PTHR48105">
    <property type="entry name" value="THIOREDOXIN REDUCTASE 1-RELATED-RELATED"/>
    <property type="match status" value="1"/>
</dbReference>
<evidence type="ECO:0000256" key="7">
    <source>
        <dbReference type="SAM" id="MobiDB-lite"/>
    </source>
</evidence>
<dbReference type="InterPro" id="IPR036188">
    <property type="entry name" value="FAD/NAD-bd_sf"/>
</dbReference>
<evidence type="ECO:0000256" key="6">
    <source>
        <dbReference type="HAMAP-Rule" id="MF_01685"/>
    </source>
</evidence>
<dbReference type="GO" id="GO:0050661">
    <property type="term" value="F:NADP binding"/>
    <property type="evidence" value="ECO:0007669"/>
    <property type="project" value="UniProtKB-UniRule"/>
</dbReference>
<reference evidence="9 10" key="1">
    <citation type="submission" date="2019-04" db="EMBL/GenBank/DDBJ databases">
        <title>Cohnella sp. nov. isolated from preserved vegetables.</title>
        <authorList>
            <person name="Lin S.-Y."/>
            <person name="Hung M.-H."/>
            <person name="Young C.-C."/>
        </authorList>
    </citation>
    <scope>NUCLEOTIDE SEQUENCE [LARGE SCALE GENOMIC DNA]</scope>
    <source>
        <strain evidence="9 10">CC-MHH1044</strain>
    </source>
</reference>
<sequence length="355" mass="38214">MPELYDVTIVGGGPAGLYAAFYSGLRDLKTKLIEAQEQLGGQMLAYPDKVVWDVGGLTPVRGEQLTEQLIRQATTFEPTIVLGQLIAVCEQMADGTFVLTANTGARHRTRAIILAVGYGKSKPAKLDIEGAERFEGTNLHYTVQDLADFQGKRVVISGGGDAAVDWANALVAIADSVTIVHRRDRFRGHEGNVNRMRASGVDIRIPYRVLALHSVNRTTIEQVSIENVATGEQEVLEVDAIIVSHGSRSDFGPLDKWGLDMSEWTAKVGEKMTTNIPGVFGAGDFVSHGGKVGLLAGAFTDAILAVNSAKLYIDPQSAATAGVSSHNDRFAEKNRQLASCTEEPPVTARTSRRKP</sequence>
<dbReference type="OrthoDB" id="9806179at2"/>
<evidence type="ECO:0000259" key="8">
    <source>
        <dbReference type="Pfam" id="PF07992"/>
    </source>
</evidence>
<evidence type="ECO:0000256" key="3">
    <source>
        <dbReference type="ARBA" id="ARBA00022827"/>
    </source>
</evidence>
<evidence type="ECO:0000256" key="2">
    <source>
        <dbReference type="ARBA" id="ARBA00022630"/>
    </source>
</evidence>
<dbReference type="AlphaFoldDB" id="A0A4S4C649"/>
<keyword evidence="2 6" id="KW-0285">Flavoprotein</keyword>
<feature type="region of interest" description="Disordered" evidence="7">
    <location>
        <begin position="332"/>
        <end position="355"/>
    </location>
</feature>
<dbReference type="SUPFAM" id="SSF51905">
    <property type="entry name" value="FAD/NAD(P)-binding domain"/>
    <property type="match status" value="1"/>
</dbReference>
<dbReference type="RefSeq" id="WP_136368821.1">
    <property type="nucleotide sequence ID" value="NZ_SSOB01000005.1"/>
</dbReference>
<feature type="binding site" evidence="6">
    <location>
        <position position="46"/>
    </location>
    <ligand>
        <name>FAD</name>
        <dbReference type="ChEBI" id="CHEBI:57692"/>
    </ligand>
</feature>
<dbReference type="InterPro" id="IPR050097">
    <property type="entry name" value="Ferredoxin-NADP_redctase_2"/>
</dbReference>